<evidence type="ECO:0000256" key="1">
    <source>
        <dbReference type="SAM" id="MobiDB-lite"/>
    </source>
</evidence>
<name>A0A7F8KE19_DELLE</name>
<dbReference type="RefSeq" id="XP_030618012.1">
    <property type="nucleotide sequence ID" value="XM_030762152.1"/>
</dbReference>
<reference evidence="3" key="1">
    <citation type="submission" date="2025-08" db="UniProtKB">
        <authorList>
            <consortium name="RefSeq"/>
        </authorList>
    </citation>
    <scope>IDENTIFICATION</scope>
    <source>
        <tissue evidence="3">Blood</tissue>
    </source>
</reference>
<dbReference type="InParanoid" id="A0A7F8KE19"/>
<dbReference type="AlphaFoldDB" id="A0A7F8KE19"/>
<keyword evidence="2" id="KW-1185">Reference proteome</keyword>
<evidence type="ECO:0000313" key="2">
    <source>
        <dbReference type="Proteomes" id="UP000248483"/>
    </source>
</evidence>
<dbReference type="Proteomes" id="UP000248483">
    <property type="component" value="Unplaced"/>
</dbReference>
<dbReference type="GeneID" id="111182931"/>
<feature type="region of interest" description="Disordered" evidence="1">
    <location>
        <begin position="50"/>
        <end position="157"/>
    </location>
</feature>
<sequence length="249" mass="27198">MRAKLHAVHYYPPILELQLKKEPKQAGPAGTTDLGAATLLLCPLLPQVPAWDSTTHQHKPTRPGRTRAWRPGAPAPQAPCASLPRPRPRPALRPRPRRSRPRRSRPPVSSPPPEPTSGGGGPRTRFLQTRGRVEEEAAEPRVLLRRRRAPPASTDRPRRLLGLAERRGGKGGGGCVEAARARERAEAARPAAAAALLCVPGRGRRSGRRGELGVPLPPRLMATTLGTSGTLRPWRPRRRLLGPQLRALW</sequence>
<gene>
    <name evidence="3" type="primary">LOC111182931</name>
</gene>
<dbReference type="KEGG" id="dle:111182931"/>
<feature type="compositionally biased region" description="Basic residues" evidence="1">
    <location>
        <begin position="86"/>
        <end position="105"/>
    </location>
</feature>
<protein>
    <submittedName>
        <fullName evidence="3">Uncharacterized protein LOC111182931</fullName>
    </submittedName>
</protein>
<feature type="compositionally biased region" description="Basic residues" evidence="1">
    <location>
        <begin position="56"/>
        <end position="68"/>
    </location>
</feature>
<proteinExistence type="predicted"/>
<accession>A0A7F8KE19</accession>
<evidence type="ECO:0000313" key="3">
    <source>
        <dbReference type="RefSeq" id="XP_030618012.1"/>
    </source>
</evidence>
<organism evidence="2 3">
    <name type="scientific">Delphinapterus leucas</name>
    <name type="common">Beluga whale</name>
    <dbReference type="NCBI Taxonomy" id="9749"/>
    <lineage>
        <taxon>Eukaryota</taxon>
        <taxon>Metazoa</taxon>
        <taxon>Chordata</taxon>
        <taxon>Craniata</taxon>
        <taxon>Vertebrata</taxon>
        <taxon>Euteleostomi</taxon>
        <taxon>Mammalia</taxon>
        <taxon>Eutheria</taxon>
        <taxon>Laurasiatheria</taxon>
        <taxon>Artiodactyla</taxon>
        <taxon>Whippomorpha</taxon>
        <taxon>Cetacea</taxon>
        <taxon>Odontoceti</taxon>
        <taxon>Monodontidae</taxon>
        <taxon>Delphinapterus</taxon>
    </lineage>
</organism>